<dbReference type="CDD" id="cd07716">
    <property type="entry name" value="RNaseZ_short-form-like_MBL-fold"/>
    <property type="match status" value="1"/>
</dbReference>
<name>A0A0R2L2U5_9LACO</name>
<comment type="caution">
    <text evidence="3">The sequence shown here is derived from an EMBL/GenBank/DDBJ whole genome shotgun (WGS) entry which is preliminary data.</text>
</comment>
<dbReference type="InterPro" id="IPR001279">
    <property type="entry name" value="Metallo-B-lactamas"/>
</dbReference>
<dbReference type="Gene3D" id="3.60.15.10">
    <property type="entry name" value="Ribonuclease Z/Hydroxyacylglutathione hydrolase-like"/>
    <property type="match status" value="1"/>
</dbReference>
<accession>A0A0R2L2U5</accession>
<feature type="domain" description="Metallo-beta-lactamase" evidence="2">
    <location>
        <begin position="18"/>
        <end position="210"/>
    </location>
</feature>
<dbReference type="Pfam" id="PF00753">
    <property type="entry name" value="Lactamase_B"/>
    <property type="match status" value="1"/>
</dbReference>
<dbReference type="Proteomes" id="UP000051859">
    <property type="component" value="Unassembled WGS sequence"/>
</dbReference>
<dbReference type="RefSeq" id="WP_057804200.1">
    <property type="nucleotide sequence ID" value="NZ_JQBX01000024.1"/>
</dbReference>
<dbReference type="SMART" id="SM00849">
    <property type="entry name" value="Lactamase_B"/>
    <property type="match status" value="1"/>
</dbReference>
<evidence type="ECO:0000313" key="4">
    <source>
        <dbReference type="Proteomes" id="UP000051859"/>
    </source>
</evidence>
<gene>
    <name evidence="3" type="ORF">IV81_GL000945</name>
</gene>
<dbReference type="PANTHER" id="PTHR46018">
    <property type="entry name" value="ZINC PHOSPHODIESTERASE ELAC PROTEIN 1"/>
    <property type="match status" value="1"/>
</dbReference>
<sequence length="246" mass="27789">MKITVLGFYGGYPSQKIGTTGYLVQSGDFNLLLDAGSSTLLELEKHINPLELDAVLLTHYHHDHTADVGVLQYLWQLNEKIGKTKLPIYGHNEDPLNFGALTWPNASEGFAYNEDTKLELGPFEITFQKTVHPVPAFATRIEDKTSRQVFTFTSDTRFFDELVPFAQNSDLLITDTNFLESYKGTKWHLSTKDTAKLFDESASKRLIISHLSPLLELNQVLEETRKFSSKPSRIGLPEVGRVIELE</sequence>
<proteinExistence type="predicted"/>
<keyword evidence="1" id="KW-0862">Zinc</keyword>
<evidence type="ECO:0000259" key="2">
    <source>
        <dbReference type="SMART" id="SM00849"/>
    </source>
</evidence>
<dbReference type="STRING" id="331679.IV81_GL000945"/>
<keyword evidence="3" id="KW-0378">Hydrolase</keyword>
<keyword evidence="4" id="KW-1185">Reference proteome</keyword>
<protein>
    <submittedName>
        <fullName evidence="3">Beta-lactamase superfamily hydrolase</fullName>
    </submittedName>
</protein>
<dbReference type="EMBL" id="JQBX01000024">
    <property type="protein sequence ID" value="KRN93149.1"/>
    <property type="molecule type" value="Genomic_DNA"/>
</dbReference>
<dbReference type="SUPFAM" id="SSF56281">
    <property type="entry name" value="Metallo-hydrolase/oxidoreductase"/>
    <property type="match status" value="1"/>
</dbReference>
<evidence type="ECO:0000313" key="3">
    <source>
        <dbReference type="EMBL" id="KRN93149.1"/>
    </source>
</evidence>
<dbReference type="AlphaFoldDB" id="A0A0R2L2U5"/>
<evidence type="ECO:0000256" key="1">
    <source>
        <dbReference type="ARBA" id="ARBA00022833"/>
    </source>
</evidence>
<dbReference type="PANTHER" id="PTHR46018:SF4">
    <property type="entry name" value="METALLO-HYDROLASE YHFI-RELATED"/>
    <property type="match status" value="1"/>
</dbReference>
<dbReference type="InterPro" id="IPR036866">
    <property type="entry name" value="RibonucZ/Hydroxyglut_hydro"/>
</dbReference>
<reference evidence="3 4" key="1">
    <citation type="journal article" date="2015" name="Genome Announc.">
        <title>Expanding the biotechnology potential of lactobacilli through comparative genomics of 213 strains and associated genera.</title>
        <authorList>
            <person name="Sun Z."/>
            <person name="Harris H.M."/>
            <person name="McCann A."/>
            <person name="Guo C."/>
            <person name="Argimon S."/>
            <person name="Zhang W."/>
            <person name="Yang X."/>
            <person name="Jeffery I.B."/>
            <person name="Cooney J.C."/>
            <person name="Kagawa T.F."/>
            <person name="Liu W."/>
            <person name="Song Y."/>
            <person name="Salvetti E."/>
            <person name="Wrobel A."/>
            <person name="Rasinkangas P."/>
            <person name="Parkhill J."/>
            <person name="Rea M.C."/>
            <person name="O'Sullivan O."/>
            <person name="Ritari J."/>
            <person name="Douillard F.P."/>
            <person name="Paul Ross R."/>
            <person name="Yang R."/>
            <person name="Briner A.E."/>
            <person name="Felis G.E."/>
            <person name="de Vos W.M."/>
            <person name="Barrangou R."/>
            <person name="Klaenhammer T.R."/>
            <person name="Caufield P.W."/>
            <person name="Cui Y."/>
            <person name="Zhang H."/>
            <person name="O'Toole P.W."/>
        </authorList>
    </citation>
    <scope>NUCLEOTIDE SEQUENCE [LARGE SCALE GENOMIC DNA]</scope>
    <source>
        <strain evidence="3 4">DSM 18001</strain>
    </source>
</reference>
<dbReference type="GO" id="GO:0042781">
    <property type="term" value="F:3'-tRNA processing endoribonuclease activity"/>
    <property type="evidence" value="ECO:0007669"/>
    <property type="project" value="TreeGrafter"/>
</dbReference>
<dbReference type="PATRIC" id="fig|331679.3.peg.952"/>
<organism evidence="3 4">
    <name type="scientific">Pediococcus stilesii</name>
    <dbReference type="NCBI Taxonomy" id="331679"/>
    <lineage>
        <taxon>Bacteria</taxon>
        <taxon>Bacillati</taxon>
        <taxon>Bacillota</taxon>
        <taxon>Bacilli</taxon>
        <taxon>Lactobacillales</taxon>
        <taxon>Lactobacillaceae</taxon>
        <taxon>Pediococcus</taxon>
    </lineage>
</organism>